<proteinExistence type="predicted"/>
<dbReference type="EnsemblMetazoa" id="GPAI001221-RA">
    <property type="protein sequence ID" value="GPAI001221-PA"/>
    <property type="gene ID" value="GPAI001221"/>
</dbReference>
<reference evidence="1" key="2">
    <citation type="submission" date="2020-05" db="UniProtKB">
        <authorList>
            <consortium name="EnsemblMetazoa"/>
        </authorList>
    </citation>
    <scope>IDENTIFICATION</scope>
    <source>
        <strain evidence="1">IAEA</strain>
    </source>
</reference>
<dbReference type="Proteomes" id="UP000092445">
    <property type="component" value="Unassembled WGS sequence"/>
</dbReference>
<protein>
    <submittedName>
        <fullName evidence="1">Uncharacterized protein</fullName>
    </submittedName>
</protein>
<sequence length="132" mass="14877">MISASVLSAFVVHLNNPASVTLQSLKINLRFRPSLTTCIRLSGFISSSLCHHCTSPVASSISQARTSNQPSFDFVRLTLMRPTPNTPEPKQSLTNLKLKHKIYSLHRSYKPHKTVNVFSYKRVTLPRSVHLY</sequence>
<dbReference type="AlphaFoldDB" id="A0A1A9Z1Y1"/>
<reference evidence="2" key="1">
    <citation type="submission" date="2014-03" db="EMBL/GenBank/DDBJ databases">
        <authorList>
            <person name="Aksoy S."/>
            <person name="Warren W."/>
            <person name="Wilson R.K."/>
        </authorList>
    </citation>
    <scope>NUCLEOTIDE SEQUENCE [LARGE SCALE GENOMIC DNA]</scope>
    <source>
        <strain evidence="2">IAEA</strain>
    </source>
</reference>
<keyword evidence="2" id="KW-1185">Reference proteome</keyword>
<evidence type="ECO:0000313" key="1">
    <source>
        <dbReference type="EnsemblMetazoa" id="GPAI001221-PA"/>
    </source>
</evidence>
<accession>A0A1A9Z1Y1</accession>
<organism evidence="1 2">
    <name type="scientific">Glossina pallidipes</name>
    <name type="common">Tsetse fly</name>
    <dbReference type="NCBI Taxonomy" id="7398"/>
    <lineage>
        <taxon>Eukaryota</taxon>
        <taxon>Metazoa</taxon>
        <taxon>Ecdysozoa</taxon>
        <taxon>Arthropoda</taxon>
        <taxon>Hexapoda</taxon>
        <taxon>Insecta</taxon>
        <taxon>Pterygota</taxon>
        <taxon>Neoptera</taxon>
        <taxon>Endopterygota</taxon>
        <taxon>Diptera</taxon>
        <taxon>Brachycera</taxon>
        <taxon>Muscomorpha</taxon>
        <taxon>Hippoboscoidea</taxon>
        <taxon>Glossinidae</taxon>
        <taxon>Glossina</taxon>
    </lineage>
</organism>
<dbReference type="VEuPathDB" id="VectorBase:GPAI001221"/>
<evidence type="ECO:0000313" key="2">
    <source>
        <dbReference type="Proteomes" id="UP000092445"/>
    </source>
</evidence>
<name>A0A1A9Z1Y1_GLOPL</name>